<evidence type="ECO:0000313" key="3">
    <source>
        <dbReference type="Proteomes" id="UP001178461"/>
    </source>
</evidence>
<reference evidence="2" key="1">
    <citation type="submission" date="2022-12" db="EMBL/GenBank/DDBJ databases">
        <authorList>
            <person name="Alioto T."/>
            <person name="Alioto T."/>
            <person name="Gomez Garrido J."/>
        </authorList>
    </citation>
    <scope>NUCLEOTIDE SEQUENCE</scope>
</reference>
<dbReference type="Proteomes" id="UP001178461">
    <property type="component" value="Chromosome 4"/>
</dbReference>
<organism evidence="2 3">
    <name type="scientific">Podarcis lilfordi</name>
    <name type="common">Lilford's wall lizard</name>
    <dbReference type="NCBI Taxonomy" id="74358"/>
    <lineage>
        <taxon>Eukaryota</taxon>
        <taxon>Metazoa</taxon>
        <taxon>Chordata</taxon>
        <taxon>Craniata</taxon>
        <taxon>Vertebrata</taxon>
        <taxon>Euteleostomi</taxon>
        <taxon>Lepidosauria</taxon>
        <taxon>Squamata</taxon>
        <taxon>Bifurcata</taxon>
        <taxon>Unidentata</taxon>
        <taxon>Episquamata</taxon>
        <taxon>Laterata</taxon>
        <taxon>Lacertibaenia</taxon>
        <taxon>Lacertidae</taxon>
        <taxon>Podarcis</taxon>
    </lineage>
</organism>
<protein>
    <submittedName>
        <fullName evidence="2">Uncharacterized protein</fullName>
    </submittedName>
</protein>
<proteinExistence type="predicted"/>
<dbReference type="EMBL" id="OX395129">
    <property type="protein sequence ID" value="CAI5773130.1"/>
    <property type="molecule type" value="Genomic_DNA"/>
</dbReference>
<keyword evidence="3" id="KW-1185">Reference proteome</keyword>
<gene>
    <name evidence="2" type="ORF">PODLI_1B041455</name>
</gene>
<feature type="compositionally biased region" description="Basic residues" evidence="1">
    <location>
        <begin position="42"/>
        <end position="52"/>
    </location>
</feature>
<feature type="compositionally biased region" description="Pro residues" evidence="1">
    <location>
        <begin position="54"/>
        <end position="65"/>
    </location>
</feature>
<evidence type="ECO:0000256" key="1">
    <source>
        <dbReference type="SAM" id="MobiDB-lite"/>
    </source>
</evidence>
<accession>A0AA35K7S7</accession>
<feature type="compositionally biased region" description="Basic and acidic residues" evidence="1">
    <location>
        <begin position="88"/>
        <end position="106"/>
    </location>
</feature>
<sequence length="106" mass="11620">MERRSIKRVWIVERSARSVCLVVRGAKVGIVPLAAGLAGGGRGRRLRSRSTRAPRPPPPALPAPQPESKRRRKNFWKTAASALWSSEEAGREERKIGPGREKASGT</sequence>
<dbReference type="AlphaFoldDB" id="A0AA35K7S7"/>
<evidence type="ECO:0000313" key="2">
    <source>
        <dbReference type="EMBL" id="CAI5773130.1"/>
    </source>
</evidence>
<feature type="region of interest" description="Disordered" evidence="1">
    <location>
        <begin position="36"/>
        <end position="106"/>
    </location>
</feature>
<name>A0AA35K7S7_9SAUR</name>